<proteinExistence type="predicted"/>
<sequence length="227" mass="27260">MKITFRKYEVKRGSRTYKVLIPIPEIEDLYVVSTDATGAVILGNECSLEKFEYILTVAATNKDSVIFIPSRKNELTEYLLDRWSNKDNGNDLVLLHHTIQFKRNEWKAIRSLIRKSKNENIEEIIVTKDQEGTRNLSKYWHREHKDYLDIKEQYETLFLIGSKEIFVNISNDSREVREEGRDLFVRHPGYHAHEHIDYYERRKHNKDYKDVGWSLSLDFYDRELWKR</sequence>
<gene>
    <name evidence="1" type="ORF">PBLR_11585</name>
</gene>
<evidence type="ECO:0000313" key="2">
    <source>
        <dbReference type="Proteomes" id="UP000304148"/>
    </source>
</evidence>
<dbReference type="AlphaFoldDB" id="A0A383R8P5"/>
<accession>A0A383R8P5</accession>
<protein>
    <submittedName>
        <fullName evidence="1">Uncharacterized protein</fullName>
    </submittedName>
</protein>
<reference evidence="2" key="1">
    <citation type="submission" date="2018-08" db="EMBL/GenBank/DDBJ databases">
        <authorList>
            <person name="Chevrot R."/>
        </authorList>
    </citation>
    <scope>NUCLEOTIDE SEQUENCE [LARGE SCALE GENOMIC DNA]</scope>
</reference>
<evidence type="ECO:0000313" key="1">
    <source>
        <dbReference type="EMBL" id="SYX83163.1"/>
    </source>
</evidence>
<dbReference type="Proteomes" id="UP000304148">
    <property type="component" value="Chromosome"/>
</dbReference>
<name>A0A383R8P5_PAEAL</name>
<dbReference type="RefSeq" id="WP_138185274.1">
    <property type="nucleotide sequence ID" value="NZ_LS992241.1"/>
</dbReference>
<dbReference type="EMBL" id="LS992241">
    <property type="protein sequence ID" value="SYX83163.1"/>
    <property type="molecule type" value="Genomic_DNA"/>
</dbReference>
<organism evidence="1 2">
    <name type="scientific">Paenibacillus alvei</name>
    <name type="common">Bacillus alvei</name>
    <dbReference type="NCBI Taxonomy" id="44250"/>
    <lineage>
        <taxon>Bacteria</taxon>
        <taxon>Bacillati</taxon>
        <taxon>Bacillota</taxon>
        <taxon>Bacilli</taxon>
        <taxon>Bacillales</taxon>
        <taxon>Paenibacillaceae</taxon>
        <taxon>Paenibacillus</taxon>
    </lineage>
</organism>